<dbReference type="InterPro" id="IPR044824">
    <property type="entry name" value="MAIN-like"/>
</dbReference>
<keyword evidence="1" id="KW-1133">Transmembrane helix</keyword>
<accession>D7MV95</accession>
<dbReference type="PANTHER" id="PTHR46033:SF17">
    <property type="entry name" value="AMINOTRANSFERASE-LIKE PLANT MOBILE DOMAIN-CONTAINING PROTEIN"/>
    <property type="match status" value="1"/>
</dbReference>
<gene>
    <name evidence="2" type="ORF">ARALYDRAFT_358995</name>
</gene>
<proteinExistence type="predicted"/>
<dbReference type="AlphaFoldDB" id="D7MV95"/>
<dbReference type="GO" id="GO:0010073">
    <property type="term" value="P:meristem maintenance"/>
    <property type="evidence" value="ECO:0007669"/>
    <property type="project" value="InterPro"/>
</dbReference>
<protein>
    <recommendedName>
        <fullName evidence="4">Aminotransferase-like plant mobile domain-containing protein</fullName>
    </recommendedName>
</protein>
<evidence type="ECO:0008006" key="4">
    <source>
        <dbReference type="Google" id="ProtNLM"/>
    </source>
</evidence>
<evidence type="ECO:0000313" key="2">
    <source>
        <dbReference type="EMBL" id="EFH39406.1"/>
    </source>
</evidence>
<feature type="transmembrane region" description="Helical" evidence="1">
    <location>
        <begin position="110"/>
        <end position="137"/>
    </location>
</feature>
<evidence type="ECO:0000256" key="1">
    <source>
        <dbReference type="SAM" id="Phobius"/>
    </source>
</evidence>
<keyword evidence="1" id="KW-0812">Transmembrane</keyword>
<evidence type="ECO:0000313" key="3">
    <source>
        <dbReference type="Proteomes" id="UP000008694"/>
    </source>
</evidence>
<dbReference type="Proteomes" id="UP000008694">
    <property type="component" value="Unassembled WGS sequence"/>
</dbReference>
<dbReference type="HOGENOM" id="CLU_062108_0_0_1"/>
<keyword evidence="3" id="KW-1185">Reference proteome</keyword>
<name>D7MV95_ARALL</name>
<reference evidence="3" key="1">
    <citation type="journal article" date="2011" name="Nat. Genet.">
        <title>The Arabidopsis lyrata genome sequence and the basis of rapid genome size change.</title>
        <authorList>
            <person name="Hu T.T."/>
            <person name="Pattyn P."/>
            <person name="Bakker E.G."/>
            <person name="Cao J."/>
            <person name="Cheng J.-F."/>
            <person name="Clark R.M."/>
            <person name="Fahlgren N."/>
            <person name="Fawcett J.A."/>
            <person name="Grimwood J."/>
            <person name="Gundlach H."/>
            <person name="Haberer G."/>
            <person name="Hollister J.D."/>
            <person name="Ossowski S."/>
            <person name="Ottilar R.P."/>
            <person name="Salamov A.A."/>
            <person name="Schneeberger K."/>
            <person name="Spannagl M."/>
            <person name="Wang X."/>
            <person name="Yang L."/>
            <person name="Nasrallah M.E."/>
            <person name="Bergelson J."/>
            <person name="Carrington J.C."/>
            <person name="Gaut B.S."/>
            <person name="Schmutz J."/>
            <person name="Mayer K.F.X."/>
            <person name="Van de Peer Y."/>
            <person name="Grigoriev I.V."/>
            <person name="Nordborg M."/>
            <person name="Weigel D."/>
            <person name="Guo Y.-L."/>
        </authorList>
    </citation>
    <scope>NUCLEOTIDE SEQUENCE [LARGE SCALE GENOMIC DNA]</scope>
    <source>
        <strain evidence="3">cv. MN47</strain>
    </source>
</reference>
<organism evidence="3">
    <name type="scientific">Arabidopsis lyrata subsp. lyrata</name>
    <name type="common">Lyre-leaved rock-cress</name>
    <dbReference type="NCBI Taxonomy" id="81972"/>
    <lineage>
        <taxon>Eukaryota</taxon>
        <taxon>Viridiplantae</taxon>
        <taxon>Streptophyta</taxon>
        <taxon>Embryophyta</taxon>
        <taxon>Tracheophyta</taxon>
        <taxon>Spermatophyta</taxon>
        <taxon>Magnoliopsida</taxon>
        <taxon>eudicotyledons</taxon>
        <taxon>Gunneridae</taxon>
        <taxon>Pentapetalae</taxon>
        <taxon>rosids</taxon>
        <taxon>malvids</taxon>
        <taxon>Brassicales</taxon>
        <taxon>Brassicaceae</taxon>
        <taxon>Camelineae</taxon>
        <taxon>Arabidopsis</taxon>
    </lineage>
</organism>
<dbReference type="Gramene" id="fgenesh1_pg.C_scaffold_9000035">
    <property type="protein sequence ID" value="fgenesh1_pg.C_scaffold_9000035"/>
    <property type="gene ID" value="fgenesh1_pg.C_scaffold_9000035"/>
</dbReference>
<keyword evidence="1" id="KW-0472">Membrane</keyword>
<dbReference type="EMBL" id="GL348721">
    <property type="protein sequence ID" value="EFH39406.1"/>
    <property type="molecule type" value="Genomic_DNA"/>
</dbReference>
<dbReference type="STRING" id="81972.D7MV95"/>
<dbReference type="PANTHER" id="PTHR46033">
    <property type="entry name" value="PROTEIN MAIN-LIKE 2"/>
    <property type="match status" value="1"/>
</dbReference>
<sequence length="333" mass="38723">MDMVGQEQNFKNPRIEGLIEDTCFKYILRIPKGVLKLNMKVITALAKFYDVNHNAFAFGETGNEFYVDIGLQDILYTTTLPIDGLQSEEVEQRFEKVPDDVTDLMPYQKAYLFFLVGNLLVATSTGACRLVCSLVFIKHGLKLMKQDLMVNDTTRCHGFGYALMIFALERFPCLCHALGIKEWLILFPKGNDKKCTKSHLRDKLQNLSENEVTWEPYKSSTRNLELSHEYKDHISYNRPHQFFKQLGLEEVSIPDDIPDMNIHPEKKLSKYKEKNWKKYGDYGKVNNYSEKRHDYVLLNVRLHDHDENDDTHSESHEQHSQVTSITSIYCILP</sequence>